<dbReference type="OrthoDB" id="445338at2759"/>
<dbReference type="EMBL" id="CP056065">
    <property type="protein sequence ID" value="UKJ87637.1"/>
    <property type="molecule type" value="Genomic_DNA"/>
</dbReference>
<organism evidence="1 2">
    <name type="scientific">Theileria orientalis</name>
    <dbReference type="NCBI Taxonomy" id="68886"/>
    <lineage>
        <taxon>Eukaryota</taxon>
        <taxon>Sar</taxon>
        <taxon>Alveolata</taxon>
        <taxon>Apicomplexa</taxon>
        <taxon>Aconoidasida</taxon>
        <taxon>Piroplasmida</taxon>
        <taxon>Theileriidae</taxon>
        <taxon>Theileria</taxon>
    </lineage>
</organism>
<name>A0A976M3H8_THEOR</name>
<reference evidence="1" key="1">
    <citation type="submission" date="2022-07" db="EMBL/GenBank/DDBJ databases">
        <title>Evaluation of T. orientalis genome assembly methods using nanopore sequencing and analysis of variation between genomes.</title>
        <authorList>
            <person name="Yam J."/>
            <person name="Micallef M.L."/>
            <person name="Liu M."/>
            <person name="Djordjevic S.P."/>
            <person name="Bogema D.R."/>
            <person name="Jenkins C."/>
        </authorList>
    </citation>
    <scope>NUCLEOTIDE SEQUENCE</scope>
    <source>
        <strain evidence="1">Fish Creek</strain>
    </source>
</reference>
<evidence type="ECO:0000313" key="2">
    <source>
        <dbReference type="Proteomes" id="UP000244803"/>
    </source>
</evidence>
<protein>
    <submittedName>
        <fullName evidence="1">Uncharacterized protein</fullName>
    </submittedName>
</protein>
<dbReference type="AlphaFoldDB" id="A0A976M3H8"/>
<proteinExistence type="predicted"/>
<evidence type="ECO:0000313" key="1">
    <source>
        <dbReference type="EMBL" id="UKJ87637.1"/>
    </source>
</evidence>
<gene>
    <name evidence="1" type="ORF">MACJ_000073</name>
</gene>
<accession>A0A976M3H8</accession>
<sequence>MTATEGLEPEVYGSPLHGNDLVKQTLEELRKQKLTANEATEFDLKPVVELFTRINEEMALSQPKNVVEFVIDFLCKNYPNHLHGFSSIWNSDPELEQARLVVVEFFKYNKLPVEIASHFTRAGYDTLDTIASLNRDSLGDIEKYSNAEWLPGHKVRLLKMFENIEQHIIEFKRDRPFQSLHKSG</sequence>
<dbReference type="Proteomes" id="UP000244803">
    <property type="component" value="Chromosome 1"/>
</dbReference>